<evidence type="ECO:0000313" key="3">
    <source>
        <dbReference type="Proteomes" id="UP001159363"/>
    </source>
</evidence>
<evidence type="ECO:0000256" key="1">
    <source>
        <dbReference type="SAM" id="MobiDB-lite"/>
    </source>
</evidence>
<reference evidence="2 3" key="1">
    <citation type="submission" date="2023-02" db="EMBL/GenBank/DDBJ databases">
        <title>LHISI_Scaffold_Assembly.</title>
        <authorList>
            <person name="Stuart O.P."/>
            <person name="Cleave R."/>
            <person name="Magrath M.J.L."/>
            <person name="Mikheyev A.S."/>
        </authorList>
    </citation>
    <scope>NUCLEOTIDE SEQUENCE [LARGE SCALE GENOMIC DNA]</scope>
    <source>
        <strain evidence="2">Daus_M_001</strain>
        <tissue evidence="2">Leg muscle</tissue>
    </source>
</reference>
<evidence type="ECO:0000313" key="2">
    <source>
        <dbReference type="EMBL" id="KAJ8878519.1"/>
    </source>
</evidence>
<accession>A0ABQ9H2I6</accession>
<feature type="region of interest" description="Disordered" evidence="1">
    <location>
        <begin position="1152"/>
        <end position="1217"/>
    </location>
</feature>
<organism evidence="2 3">
    <name type="scientific">Dryococelus australis</name>
    <dbReference type="NCBI Taxonomy" id="614101"/>
    <lineage>
        <taxon>Eukaryota</taxon>
        <taxon>Metazoa</taxon>
        <taxon>Ecdysozoa</taxon>
        <taxon>Arthropoda</taxon>
        <taxon>Hexapoda</taxon>
        <taxon>Insecta</taxon>
        <taxon>Pterygota</taxon>
        <taxon>Neoptera</taxon>
        <taxon>Polyneoptera</taxon>
        <taxon>Phasmatodea</taxon>
        <taxon>Verophasmatodea</taxon>
        <taxon>Anareolatae</taxon>
        <taxon>Phasmatidae</taxon>
        <taxon>Eurycanthinae</taxon>
        <taxon>Dryococelus</taxon>
    </lineage>
</organism>
<protein>
    <submittedName>
        <fullName evidence="2">Uncharacterized protein</fullName>
    </submittedName>
</protein>
<sequence>MAKSEQYLTDAGYSDVSQPVFNPELMRVVSDVRTAGVVVDSDPSTNTTPSRNMEVTRGLAFARANTTSHHPNYSRASEKLEVTGTGLISPSEPPNQLPPTRMFVKDIQDTNRARNTIRVPTLNCFPANYTAKTNVDFNVPATNELFNLHSSADEIRDLRTHNYDAILILPKFGKIDIVTSMRACSSVVMSVVMRRKTPKVIGLASNNTLEENPSYTPILPDRANYKLQAVSSEGITVNLKPGPQHNRRHLKHACTVLPRVLFAHGLGWMTEEEKEDGKSAFPNDPLMLQSPPLCEIKKKSTEPLLNHSLLLRILRRLRPPPPSTLLPFSFSGTRAFRKAAAVSLLASHHGEPDSIPGRVTPGFPHAGIVPNDAAGRRVFSGISRFLRAFIPVLLHISITLIGPQERAVMSRLNLFTHSYKCIQLWKRNMIPVQCLLLNRLEVENLTPILPHLQWPLWWYCQVTIKNHVRFPVGSPSIFRLRNVTDVAVGICEFSGDYPVSVNIHHLTSPSSALKTSAVYWFRSTTRCKEREDNFEFLHPSSLSVLIFVCIARRNILEVGLQQGFREIVSNDEWTVRSPRGDGDAKMRMASRRRPVHHLDELAGGQARQLQGNPPPPQHTTSIKPLVCRITTRNDTTASGRKARSTLDLGSNVKVLHQPNFLVLDLRFVDFGSKVRDRIEVPNHQFHRLEMNFHPDLQFSFELEWETVICVDLRSDLGSRFGVQDFEKVMVELGGEGVYEGEYLVDATNLNYRVINRHPALHQLRPCPWPLRARTAYAIEGFIKTCDNALLQRQRRLCARAYAIEGFIKTAYAIEGFIKTCDNALLHPSTSVVARAYAIEGFIKTCDNALLQRQRRLCARAYAIEGFIKTAYAIEGFIKTCDNALLHPSTSVVARAYAIEGFIKTCDNALLQRQRRLCARAYAIEGFIKTAYAIEGFIKTCDNALLHPSTSVVARAYAIEGFIKTYDNALLQRQRDCRRGFRSRFRVRIPRGLTCVPNLSAKWWCSHAGPSQQEQVVKSVKRASSNRQWGGVNTKMISIHGHAYTDRDVMGSLKGGGGVSLDMHVNRANCRGEDLHPFRRRGNEVNSVGIKPVATGLGRNERLARRIPIKATLARSLAGSLQSIRMYEIWRTQPLASVGAIRNIQHFDAPQVGWVPDSREQPEAQARKELKEAKPGERSGAEKMKKQVETTRWVEDGFRRQIAAGGGGGPEAKEQYGR</sequence>
<dbReference type="Proteomes" id="UP001159363">
    <property type="component" value="Chromosome 6"/>
</dbReference>
<dbReference type="EMBL" id="JARBHB010000007">
    <property type="protein sequence ID" value="KAJ8878519.1"/>
    <property type="molecule type" value="Genomic_DNA"/>
</dbReference>
<gene>
    <name evidence="2" type="ORF">PR048_019097</name>
</gene>
<proteinExistence type="predicted"/>
<keyword evidence="3" id="KW-1185">Reference proteome</keyword>
<feature type="compositionally biased region" description="Basic and acidic residues" evidence="1">
    <location>
        <begin position="1156"/>
        <end position="1198"/>
    </location>
</feature>
<comment type="caution">
    <text evidence="2">The sequence shown here is derived from an EMBL/GenBank/DDBJ whole genome shotgun (WGS) entry which is preliminary data.</text>
</comment>
<name>A0ABQ9H2I6_9NEOP</name>